<evidence type="ECO:0000313" key="3">
    <source>
        <dbReference type="EMBL" id="DAE15237.1"/>
    </source>
</evidence>
<accession>A0A8S5Q8Z9</accession>
<evidence type="ECO:0000256" key="2">
    <source>
        <dbReference type="SAM" id="Phobius"/>
    </source>
</evidence>
<sequence length="88" mass="10172">MTTEVIVSVISLFGTLVGTLGGICVSNRMSNYRIEQLEKKVEKHNNLIERTYAIEQHNAVVDEEIKVANHRIEDLEKNNERKENEKDF</sequence>
<name>A0A8S5Q8Z9_9CAUD</name>
<feature type="coiled-coil region" evidence="1">
    <location>
        <begin position="34"/>
        <end position="85"/>
    </location>
</feature>
<dbReference type="EMBL" id="BK015600">
    <property type="protein sequence ID" value="DAE15237.1"/>
    <property type="molecule type" value="Genomic_DNA"/>
</dbReference>
<proteinExistence type="predicted"/>
<evidence type="ECO:0000256" key="1">
    <source>
        <dbReference type="SAM" id="Coils"/>
    </source>
</evidence>
<keyword evidence="1" id="KW-0175">Coiled coil</keyword>
<protein>
    <submittedName>
        <fullName evidence="3">Hemolysin XhlA</fullName>
    </submittedName>
</protein>
<reference evidence="3" key="1">
    <citation type="journal article" date="2021" name="Proc. Natl. Acad. Sci. U.S.A.">
        <title>A Catalog of Tens of Thousands of Viruses from Human Metagenomes Reveals Hidden Associations with Chronic Diseases.</title>
        <authorList>
            <person name="Tisza M.J."/>
            <person name="Buck C.B."/>
        </authorList>
    </citation>
    <scope>NUCLEOTIDE SEQUENCE</scope>
    <source>
        <strain evidence="3">CtK9J6</strain>
    </source>
</reference>
<keyword evidence="2" id="KW-0472">Membrane</keyword>
<organism evidence="3">
    <name type="scientific">Siphoviridae sp. ctK9J6</name>
    <dbReference type="NCBI Taxonomy" id="2825437"/>
    <lineage>
        <taxon>Viruses</taxon>
        <taxon>Duplodnaviria</taxon>
        <taxon>Heunggongvirae</taxon>
        <taxon>Uroviricota</taxon>
        <taxon>Caudoviricetes</taxon>
    </lineage>
</organism>
<keyword evidence="2" id="KW-0812">Transmembrane</keyword>
<keyword evidence="2" id="KW-1133">Transmembrane helix</keyword>
<feature type="transmembrane region" description="Helical" evidence="2">
    <location>
        <begin position="6"/>
        <end position="25"/>
    </location>
</feature>